<evidence type="ECO:0000256" key="7">
    <source>
        <dbReference type="ARBA" id="ARBA00022833"/>
    </source>
</evidence>
<comment type="similarity">
    <text evidence="3 12">Belongs to the purine nucleoside phosphorylase YfiH/LACC1 family.</text>
</comment>
<dbReference type="Proteomes" id="UP000276899">
    <property type="component" value="Chromosome"/>
</dbReference>
<dbReference type="EMBL" id="LR134363">
    <property type="protein sequence ID" value="VEG75529.1"/>
    <property type="molecule type" value="Genomic_DNA"/>
</dbReference>
<dbReference type="Gene3D" id="3.60.140.10">
    <property type="entry name" value="CNF1/YfiH-like putative cysteine hydrolases"/>
    <property type="match status" value="1"/>
</dbReference>
<evidence type="ECO:0000256" key="3">
    <source>
        <dbReference type="ARBA" id="ARBA00007353"/>
    </source>
</evidence>
<keyword evidence="8" id="KW-0186">Copper</keyword>
<dbReference type="CDD" id="cd16833">
    <property type="entry name" value="YfiH"/>
    <property type="match status" value="1"/>
</dbReference>
<accession>A0A448KF43</accession>
<evidence type="ECO:0000256" key="9">
    <source>
        <dbReference type="ARBA" id="ARBA00047989"/>
    </source>
</evidence>
<keyword evidence="4" id="KW-0808">Transferase</keyword>
<evidence type="ECO:0000256" key="8">
    <source>
        <dbReference type="ARBA" id="ARBA00023008"/>
    </source>
</evidence>
<comment type="catalytic activity">
    <reaction evidence="10">
        <text>adenosine + phosphate = alpha-D-ribose 1-phosphate + adenine</text>
        <dbReference type="Rhea" id="RHEA:27642"/>
        <dbReference type="ChEBI" id="CHEBI:16335"/>
        <dbReference type="ChEBI" id="CHEBI:16708"/>
        <dbReference type="ChEBI" id="CHEBI:43474"/>
        <dbReference type="ChEBI" id="CHEBI:57720"/>
        <dbReference type="EC" id="2.4.2.1"/>
    </reaction>
    <physiologicalReaction direction="left-to-right" evidence="10">
        <dbReference type="Rhea" id="RHEA:27643"/>
    </physiologicalReaction>
</comment>
<evidence type="ECO:0000256" key="10">
    <source>
        <dbReference type="ARBA" id="ARBA00048968"/>
    </source>
</evidence>
<evidence type="ECO:0000256" key="6">
    <source>
        <dbReference type="ARBA" id="ARBA00022801"/>
    </source>
</evidence>
<dbReference type="InterPro" id="IPR003730">
    <property type="entry name" value="Cu_polyphenol_OxRdtase"/>
</dbReference>
<comment type="function">
    <text evidence="2">Purine nucleoside enzyme that catalyzes the phosphorolysis of adenosine and inosine nucleosides, yielding D-ribose 1-phosphate and the respective free bases, adenine and hypoxanthine. Also catalyzes the phosphorolysis of S-methyl-5'-thioadenosine into adenine and S-methyl-5-thio-alpha-D-ribose 1-phosphate. Also has adenosine deaminase activity.</text>
</comment>
<dbReference type="STRING" id="1278298.GCA_000428685_01262"/>
<evidence type="ECO:0000256" key="4">
    <source>
        <dbReference type="ARBA" id="ARBA00022679"/>
    </source>
</evidence>
<comment type="catalytic activity">
    <reaction evidence="11">
        <text>S-methyl-5'-thioadenosine + phosphate = 5-(methylsulfanyl)-alpha-D-ribose 1-phosphate + adenine</text>
        <dbReference type="Rhea" id="RHEA:11852"/>
        <dbReference type="ChEBI" id="CHEBI:16708"/>
        <dbReference type="ChEBI" id="CHEBI:17509"/>
        <dbReference type="ChEBI" id="CHEBI:43474"/>
        <dbReference type="ChEBI" id="CHEBI:58533"/>
        <dbReference type="EC" id="2.4.2.28"/>
    </reaction>
    <physiologicalReaction direction="left-to-right" evidence="11">
        <dbReference type="Rhea" id="RHEA:11853"/>
    </physiologicalReaction>
</comment>
<gene>
    <name evidence="13" type="primary">yfiH</name>
    <name evidence="13" type="ORF">NCTC11923_02200</name>
</gene>
<evidence type="ECO:0000256" key="12">
    <source>
        <dbReference type="RuleBase" id="RU361274"/>
    </source>
</evidence>
<evidence type="ECO:0000256" key="2">
    <source>
        <dbReference type="ARBA" id="ARBA00003215"/>
    </source>
</evidence>
<dbReference type="InterPro" id="IPR011324">
    <property type="entry name" value="Cytotoxic_necrot_fac-like_cat"/>
</dbReference>
<dbReference type="AlphaFoldDB" id="A0A448KF43"/>
<evidence type="ECO:0000313" key="13">
    <source>
        <dbReference type="EMBL" id="VEG75529.1"/>
    </source>
</evidence>
<protein>
    <recommendedName>
        <fullName evidence="12">Purine nucleoside phosphorylase</fullName>
    </recommendedName>
</protein>
<dbReference type="InterPro" id="IPR038371">
    <property type="entry name" value="Cu_polyphenol_OxRdtase_sf"/>
</dbReference>
<evidence type="ECO:0000256" key="5">
    <source>
        <dbReference type="ARBA" id="ARBA00022723"/>
    </source>
</evidence>
<keyword evidence="14" id="KW-1185">Reference proteome</keyword>
<dbReference type="PANTHER" id="PTHR30616">
    <property type="entry name" value="UNCHARACTERIZED PROTEIN YFIH"/>
    <property type="match status" value="1"/>
</dbReference>
<dbReference type="GO" id="GO:0005507">
    <property type="term" value="F:copper ion binding"/>
    <property type="evidence" value="ECO:0007669"/>
    <property type="project" value="TreeGrafter"/>
</dbReference>
<comment type="catalytic activity">
    <reaction evidence="9">
        <text>adenosine + H2O + H(+) = inosine + NH4(+)</text>
        <dbReference type="Rhea" id="RHEA:24408"/>
        <dbReference type="ChEBI" id="CHEBI:15377"/>
        <dbReference type="ChEBI" id="CHEBI:15378"/>
        <dbReference type="ChEBI" id="CHEBI:16335"/>
        <dbReference type="ChEBI" id="CHEBI:17596"/>
        <dbReference type="ChEBI" id="CHEBI:28938"/>
        <dbReference type="EC" id="3.5.4.4"/>
    </reaction>
    <physiologicalReaction direction="left-to-right" evidence="9">
        <dbReference type="Rhea" id="RHEA:24409"/>
    </physiologicalReaction>
</comment>
<proteinExistence type="inferred from homology"/>
<dbReference type="GO" id="GO:0016787">
    <property type="term" value="F:hydrolase activity"/>
    <property type="evidence" value="ECO:0007669"/>
    <property type="project" value="UniProtKB-KW"/>
</dbReference>
<evidence type="ECO:0000256" key="1">
    <source>
        <dbReference type="ARBA" id="ARBA00000553"/>
    </source>
</evidence>
<comment type="catalytic activity">
    <reaction evidence="1">
        <text>inosine + phosphate = alpha-D-ribose 1-phosphate + hypoxanthine</text>
        <dbReference type="Rhea" id="RHEA:27646"/>
        <dbReference type="ChEBI" id="CHEBI:17368"/>
        <dbReference type="ChEBI" id="CHEBI:17596"/>
        <dbReference type="ChEBI" id="CHEBI:43474"/>
        <dbReference type="ChEBI" id="CHEBI:57720"/>
        <dbReference type="EC" id="2.4.2.1"/>
    </reaction>
    <physiologicalReaction direction="left-to-right" evidence="1">
        <dbReference type="Rhea" id="RHEA:27647"/>
    </physiologicalReaction>
</comment>
<name>A0A448KF43_9ACTO</name>
<dbReference type="SUPFAM" id="SSF64438">
    <property type="entry name" value="CNF1/YfiH-like putative cysteine hydrolases"/>
    <property type="match status" value="1"/>
</dbReference>
<dbReference type="PANTHER" id="PTHR30616:SF2">
    <property type="entry name" value="PURINE NUCLEOSIDE PHOSPHORYLASE LACC1"/>
    <property type="match status" value="1"/>
</dbReference>
<keyword evidence="5" id="KW-0479">Metal-binding</keyword>
<reference evidence="13 14" key="1">
    <citation type="submission" date="2018-12" db="EMBL/GenBank/DDBJ databases">
        <authorList>
            <consortium name="Pathogen Informatics"/>
        </authorList>
    </citation>
    <scope>NUCLEOTIDE SEQUENCE [LARGE SCALE GENOMIC DNA]</scope>
    <source>
        <strain evidence="13 14">NCTC11923</strain>
    </source>
</reference>
<dbReference type="NCBIfam" id="TIGR00726">
    <property type="entry name" value="peptidoglycan editing factor PgeF"/>
    <property type="match status" value="1"/>
</dbReference>
<keyword evidence="7" id="KW-0862">Zinc</keyword>
<sequence>MSSAWTPRTMGSICRTSCAEAVRIAVTAPGDAHLLEAELGPGARGYFTTRGRGAGAHAGEDPYAGWNLAEHVGDDPDRVAGHRDRLAEALGLVAGDLAWMTQVHSAAVVPARRDHAPTADGLILDGRAPGAPRGACVMVADCVPLLLATADGGLVAAVHAGRRGMLDGVVLAAVEAMVRAGANAGDIWAATGPSICGSCYEVPQRMRQEFAQREPACASRTRWGTPGLDVAAGVHAQLERAGVGRITPGAWCTFEDPRFYSYRRDGVTGRLAGIVLHGTVGHEAGAG</sequence>
<dbReference type="GO" id="GO:0017061">
    <property type="term" value="F:S-methyl-5-thioadenosine phosphorylase activity"/>
    <property type="evidence" value="ECO:0007669"/>
    <property type="project" value="UniProtKB-EC"/>
</dbReference>
<keyword evidence="6" id="KW-0378">Hydrolase</keyword>
<evidence type="ECO:0000256" key="11">
    <source>
        <dbReference type="ARBA" id="ARBA00049893"/>
    </source>
</evidence>
<dbReference type="Pfam" id="PF02578">
    <property type="entry name" value="Cu-oxidase_4"/>
    <property type="match status" value="1"/>
</dbReference>
<evidence type="ECO:0000313" key="14">
    <source>
        <dbReference type="Proteomes" id="UP000276899"/>
    </source>
</evidence>
<organism evidence="13 14">
    <name type="scientific">Actinomyces slackii</name>
    <dbReference type="NCBI Taxonomy" id="52774"/>
    <lineage>
        <taxon>Bacteria</taxon>
        <taxon>Bacillati</taxon>
        <taxon>Actinomycetota</taxon>
        <taxon>Actinomycetes</taxon>
        <taxon>Actinomycetales</taxon>
        <taxon>Actinomycetaceae</taxon>
        <taxon>Actinomyces</taxon>
    </lineage>
</organism>
<dbReference type="KEGG" id="asla:NCTC11923_02200"/>